<feature type="domain" description="Lipoyl-binding" evidence="8">
    <location>
        <begin position="577"/>
        <end position="657"/>
    </location>
</feature>
<evidence type="ECO:0000256" key="6">
    <source>
        <dbReference type="PROSITE-ProRule" id="PRU00409"/>
    </source>
</evidence>
<dbReference type="InterPro" id="IPR011054">
    <property type="entry name" value="Rudment_hybrid_motif"/>
</dbReference>
<dbReference type="CDD" id="cd06850">
    <property type="entry name" value="biotinyl_domain"/>
    <property type="match status" value="1"/>
</dbReference>
<dbReference type="SUPFAM" id="SSF52440">
    <property type="entry name" value="PreATP-grasp domain"/>
    <property type="match status" value="1"/>
</dbReference>
<dbReference type="Pfam" id="PF02786">
    <property type="entry name" value="CPSase_L_D2"/>
    <property type="match status" value="1"/>
</dbReference>
<dbReference type="Pfam" id="PF02785">
    <property type="entry name" value="Biotin_carb_C"/>
    <property type="match status" value="1"/>
</dbReference>
<keyword evidence="5" id="KW-0092">Biotin</keyword>
<dbReference type="FunFam" id="3.30.1490.20:FF:000003">
    <property type="entry name" value="acetyl-CoA carboxylase isoform X1"/>
    <property type="match status" value="1"/>
</dbReference>
<dbReference type="GO" id="GO:0016874">
    <property type="term" value="F:ligase activity"/>
    <property type="evidence" value="ECO:0007669"/>
    <property type="project" value="UniProtKB-KW"/>
</dbReference>
<evidence type="ECO:0000259" key="10">
    <source>
        <dbReference type="PROSITE" id="PS50979"/>
    </source>
</evidence>
<dbReference type="InterPro" id="IPR011764">
    <property type="entry name" value="Biotin_carboxylation_dom"/>
</dbReference>
<keyword evidence="12" id="KW-1185">Reference proteome</keyword>
<dbReference type="EMBL" id="JAPQKL010000001">
    <property type="protein sequence ID" value="KAJ5145753.1"/>
    <property type="molecule type" value="Genomic_DNA"/>
</dbReference>
<evidence type="ECO:0000313" key="12">
    <source>
        <dbReference type="Proteomes" id="UP001149079"/>
    </source>
</evidence>
<organism evidence="11 12">
    <name type="scientific">Penicillium bovifimosum</name>
    <dbReference type="NCBI Taxonomy" id="126998"/>
    <lineage>
        <taxon>Eukaryota</taxon>
        <taxon>Fungi</taxon>
        <taxon>Dikarya</taxon>
        <taxon>Ascomycota</taxon>
        <taxon>Pezizomycotina</taxon>
        <taxon>Eurotiomycetes</taxon>
        <taxon>Eurotiomycetidae</taxon>
        <taxon>Eurotiales</taxon>
        <taxon>Aspergillaceae</taxon>
        <taxon>Penicillium</taxon>
    </lineage>
</organism>
<evidence type="ECO:0000256" key="4">
    <source>
        <dbReference type="ARBA" id="ARBA00022840"/>
    </source>
</evidence>
<dbReference type="RefSeq" id="XP_056526227.1">
    <property type="nucleotide sequence ID" value="XM_056661061.1"/>
</dbReference>
<comment type="caution">
    <text evidence="11">The sequence shown here is derived from an EMBL/GenBank/DDBJ whole genome shotgun (WGS) entry which is preliminary data.</text>
</comment>
<dbReference type="SUPFAM" id="SSF56059">
    <property type="entry name" value="Glutathione synthetase ATP-binding domain-like"/>
    <property type="match status" value="1"/>
</dbReference>
<feature type="region of interest" description="Disordered" evidence="7">
    <location>
        <begin position="568"/>
        <end position="587"/>
    </location>
</feature>
<reference evidence="11" key="2">
    <citation type="journal article" date="2023" name="IMA Fungus">
        <title>Comparative genomic study of the Penicillium genus elucidates a diverse pangenome and 15 lateral gene transfer events.</title>
        <authorList>
            <person name="Petersen C."/>
            <person name="Sorensen T."/>
            <person name="Nielsen M.R."/>
            <person name="Sondergaard T.E."/>
            <person name="Sorensen J.L."/>
            <person name="Fitzpatrick D.A."/>
            <person name="Frisvad J.C."/>
            <person name="Nielsen K.L."/>
        </authorList>
    </citation>
    <scope>NUCLEOTIDE SEQUENCE</scope>
    <source>
        <strain evidence="11">IBT 22155</strain>
    </source>
</reference>
<dbReference type="PROSITE" id="PS50968">
    <property type="entry name" value="BIOTINYL_LIPOYL"/>
    <property type="match status" value="1"/>
</dbReference>
<keyword evidence="4 6" id="KW-0067">ATP-binding</keyword>
<evidence type="ECO:0000259" key="8">
    <source>
        <dbReference type="PROSITE" id="PS50968"/>
    </source>
</evidence>
<feature type="domain" description="ATP-grasp" evidence="9">
    <location>
        <begin position="128"/>
        <end position="323"/>
    </location>
</feature>
<protein>
    <recommendedName>
        <fullName evidence="13">Pyruvate carboxylase</fullName>
    </recommendedName>
</protein>
<dbReference type="Proteomes" id="UP001149079">
    <property type="component" value="Unassembled WGS sequence"/>
</dbReference>
<dbReference type="GeneID" id="81400231"/>
<dbReference type="InterPro" id="IPR011761">
    <property type="entry name" value="ATP-grasp"/>
</dbReference>
<dbReference type="InterPro" id="IPR000089">
    <property type="entry name" value="Biotin_lipoyl"/>
</dbReference>
<evidence type="ECO:0000313" key="11">
    <source>
        <dbReference type="EMBL" id="KAJ5145753.1"/>
    </source>
</evidence>
<dbReference type="PANTHER" id="PTHR45007">
    <property type="entry name" value="CARBOXYLASE, PUTATIVE (AFU_ORTHOLOGUE AFUA_5G07570)-RELATED"/>
    <property type="match status" value="1"/>
</dbReference>
<dbReference type="InterPro" id="IPR005479">
    <property type="entry name" value="CPAse_ATP-bd"/>
</dbReference>
<dbReference type="SUPFAM" id="SSF51246">
    <property type="entry name" value="Rudiment single hybrid motif"/>
    <property type="match status" value="1"/>
</dbReference>
<dbReference type="OrthoDB" id="196847at2759"/>
<evidence type="ECO:0000256" key="7">
    <source>
        <dbReference type="SAM" id="MobiDB-lite"/>
    </source>
</evidence>
<dbReference type="InterPro" id="IPR011053">
    <property type="entry name" value="Single_hybrid_motif"/>
</dbReference>
<dbReference type="PROSITE" id="PS00867">
    <property type="entry name" value="CPSASE_2"/>
    <property type="match status" value="1"/>
</dbReference>
<dbReference type="Pfam" id="PF00289">
    <property type="entry name" value="Biotin_carb_N"/>
    <property type="match status" value="1"/>
</dbReference>
<evidence type="ECO:0000256" key="1">
    <source>
        <dbReference type="ARBA" id="ARBA00001953"/>
    </source>
</evidence>
<gene>
    <name evidence="11" type="ORF">N7515_000317</name>
</gene>
<keyword evidence="2" id="KW-0436">Ligase</keyword>
<evidence type="ECO:0000256" key="3">
    <source>
        <dbReference type="ARBA" id="ARBA00022741"/>
    </source>
</evidence>
<accession>A0A9W9HFI1</accession>
<dbReference type="InterPro" id="IPR005482">
    <property type="entry name" value="Biotin_COase_C"/>
</dbReference>
<dbReference type="PROSITE" id="PS50979">
    <property type="entry name" value="BC"/>
    <property type="match status" value="1"/>
</dbReference>
<keyword evidence="3 6" id="KW-0547">Nucleotide-binding</keyword>
<dbReference type="GO" id="GO:0005524">
    <property type="term" value="F:ATP binding"/>
    <property type="evidence" value="ECO:0007669"/>
    <property type="project" value="UniProtKB-UniRule"/>
</dbReference>
<dbReference type="SMART" id="SM00878">
    <property type="entry name" value="Biotin_carb_C"/>
    <property type="match status" value="1"/>
</dbReference>
<evidence type="ECO:0000256" key="2">
    <source>
        <dbReference type="ARBA" id="ARBA00022598"/>
    </source>
</evidence>
<dbReference type="Gene3D" id="3.30.470.20">
    <property type="entry name" value="ATP-grasp fold, B domain"/>
    <property type="match status" value="1"/>
</dbReference>
<dbReference type="GO" id="GO:0046872">
    <property type="term" value="F:metal ion binding"/>
    <property type="evidence" value="ECO:0007669"/>
    <property type="project" value="InterPro"/>
</dbReference>
<dbReference type="InterPro" id="IPR016185">
    <property type="entry name" value="PreATP-grasp_dom_sf"/>
</dbReference>
<dbReference type="Gene3D" id="2.40.50.100">
    <property type="match status" value="1"/>
</dbReference>
<feature type="domain" description="Biotin carboxylation" evidence="10">
    <location>
        <begin position="9"/>
        <end position="462"/>
    </location>
</feature>
<evidence type="ECO:0000256" key="5">
    <source>
        <dbReference type="ARBA" id="ARBA00023267"/>
    </source>
</evidence>
<proteinExistence type="predicted"/>
<evidence type="ECO:0000259" key="9">
    <source>
        <dbReference type="PROSITE" id="PS50975"/>
    </source>
</evidence>
<dbReference type="PROSITE" id="PS50975">
    <property type="entry name" value="ATP_GRASP"/>
    <property type="match status" value="1"/>
</dbReference>
<dbReference type="SUPFAM" id="SSF51230">
    <property type="entry name" value="Single hybrid motif"/>
    <property type="match status" value="1"/>
</dbReference>
<dbReference type="Pfam" id="PF00364">
    <property type="entry name" value="Biotin_lipoyl"/>
    <property type="match status" value="1"/>
</dbReference>
<evidence type="ECO:0008006" key="13">
    <source>
        <dbReference type="Google" id="ProtNLM"/>
    </source>
</evidence>
<dbReference type="InterPro" id="IPR005481">
    <property type="entry name" value="BC-like_N"/>
</dbReference>
<dbReference type="PANTHER" id="PTHR45007:SF1">
    <property type="entry name" value="CARBOXYLASE, PUTATIVE (AFU_ORTHOLOGUE AFUA_5G07570)-RELATED"/>
    <property type="match status" value="1"/>
</dbReference>
<reference evidence="11" key="1">
    <citation type="submission" date="2022-11" db="EMBL/GenBank/DDBJ databases">
        <authorList>
            <person name="Petersen C."/>
        </authorList>
    </citation>
    <scope>NUCLEOTIDE SEQUENCE</scope>
    <source>
        <strain evidence="11">IBT 22155</strain>
    </source>
</reference>
<sequence length="669" mass="73515">MSSSPHSRPIKRLLVANRGEIAVRILHAARELPSPIETFALYTTDDRSHCDLGRPRHTLQIPSASFYLDISYLIELAKTHSIDAVHPGYGFLSESAEFAYRMWHEAGSIVIGPGWENLARTGDKLQAKQLAQKCGVPVLEAMSRPTGNLDEARAFARQVGFPVMIKAVDGGGGRGIRLVREEGELENSLQRAIGESPSRSVFVEKAAVDGFHHVEVQIIGDGTGRVRHLWERDCSAQRRFQKVVECAPALVNDRGLVGRVIESALRMATEVCYRSLGTFEFLVSEQAGEFYFLEVNPRLQVEHTITESISGIDLVQTQLLLAQGYTLRELGLGVEVSANHPPPNAFSIQLRLCAEDPSNGFSLSIGKVTAFTVPTGHGIRVDTNVDVSGPGLVVGSNFDNLLAKIIVTAPTWEATVRKVQRVLADSKIDGVKTNIGLLRGIVAHRDFMTGKVDTQWLGLNLETLIQKGERISKSLQASNGPSRSSQQAMSQTVLPASNLLFRKGDAWSITLEPLSEDGLQSDQVAHHLRLSRVLRNEFPHSLAAEIEYTTPTSQGAMPYRMQLETTTTAASALVSSSHRRGDPTNPQHIILPLSGKLMEMLVSEGQDVVENQVLAFIKQMKMELEVRSPRSGRVKWVHVMEDEDEDVAEGMLLVELEASNGNVEVRGRL</sequence>
<comment type="cofactor">
    <cofactor evidence="1">
        <name>biotin</name>
        <dbReference type="ChEBI" id="CHEBI:57586"/>
    </cofactor>
</comment>
<name>A0A9W9HFI1_9EURO</name>
<dbReference type="AlphaFoldDB" id="A0A9W9HFI1"/>